<evidence type="ECO:0000313" key="2">
    <source>
        <dbReference type="EMBL" id="KAJ9557400.1"/>
    </source>
</evidence>
<dbReference type="EMBL" id="JARYMX010000003">
    <property type="protein sequence ID" value="KAJ9557400.1"/>
    <property type="molecule type" value="Genomic_DNA"/>
</dbReference>
<evidence type="ECO:0000256" key="1">
    <source>
        <dbReference type="SAM" id="MobiDB-lite"/>
    </source>
</evidence>
<dbReference type="Pfam" id="PF14223">
    <property type="entry name" value="Retrotran_gag_2"/>
    <property type="match status" value="1"/>
</dbReference>
<name>A0AA38TAK6_9ASTR</name>
<dbReference type="PANTHER" id="PTHR47481">
    <property type="match status" value="1"/>
</dbReference>
<feature type="compositionally biased region" description="Polar residues" evidence="1">
    <location>
        <begin position="27"/>
        <end position="43"/>
    </location>
</feature>
<feature type="region of interest" description="Disordered" evidence="1">
    <location>
        <begin position="1"/>
        <end position="43"/>
    </location>
</feature>
<evidence type="ECO:0000313" key="3">
    <source>
        <dbReference type="Proteomes" id="UP001172457"/>
    </source>
</evidence>
<accession>A0AA38TAK6</accession>
<comment type="caution">
    <text evidence="2">The sequence shown here is derived from an EMBL/GenBank/DDBJ whole genome shotgun (WGS) entry which is preliminary data.</text>
</comment>
<protein>
    <submittedName>
        <fullName evidence="2">Uncharacterized protein</fullName>
    </submittedName>
</protein>
<reference evidence="2" key="1">
    <citation type="submission" date="2023-03" db="EMBL/GenBank/DDBJ databases">
        <title>Chromosome-scale reference genome and RAD-based genetic map of yellow starthistle (Centaurea solstitialis) reveal putative structural variation and QTLs associated with invader traits.</title>
        <authorList>
            <person name="Reatini B."/>
            <person name="Cang F.A."/>
            <person name="Jiang Q."/>
            <person name="Mckibben M.T.W."/>
            <person name="Barker M.S."/>
            <person name="Rieseberg L.H."/>
            <person name="Dlugosch K.M."/>
        </authorList>
    </citation>
    <scope>NUCLEOTIDE SEQUENCE</scope>
    <source>
        <strain evidence="2">CAN-66</strain>
        <tissue evidence="2">Leaf</tissue>
    </source>
</reference>
<organism evidence="2 3">
    <name type="scientific">Centaurea solstitialis</name>
    <name type="common">yellow star-thistle</name>
    <dbReference type="NCBI Taxonomy" id="347529"/>
    <lineage>
        <taxon>Eukaryota</taxon>
        <taxon>Viridiplantae</taxon>
        <taxon>Streptophyta</taxon>
        <taxon>Embryophyta</taxon>
        <taxon>Tracheophyta</taxon>
        <taxon>Spermatophyta</taxon>
        <taxon>Magnoliopsida</taxon>
        <taxon>eudicotyledons</taxon>
        <taxon>Gunneridae</taxon>
        <taxon>Pentapetalae</taxon>
        <taxon>asterids</taxon>
        <taxon>campanulids</taxon>
        <taxon>Asterales</taxon>
        <taxon>Asteraceae</taxon>
        <taxon>Carduoideae</taxon>
        <taxon>Cardueae</taxon>
        <taxon>Centaureinae</taxon>
        <taxon>Centaurea</taxon>
    </lineage>
</organism>
<dbReference type="PANTHER" id="PTHR47481:SF35">
    <property type="entry name" value="ZINC FINGER, CCHC-TYPE-RELATED"/>
    <property type="match status" value="1"/>
</dbReference>
<sequence length="248" mass="27635">MAQPNPSSSFLSKTNGYVDGSIPPPSSTIIADNKTSPNPEFSSWQENDQRVLILLRSSLSEEAMAETLGLNTARDVWRALECAYSHDSVERMQNLRDSLRQLHKGTMSVSDYGRQFKSLCDQLTAIGQPVNDLDKTHWFLCGLGPSFETFSTAQRAVKPRPSFRDLLSQAEGHELFLKSMHGSTVPQAAFVGHQTRGPNNSSNRGSVDPALLRPDEMIMILNLYLVNSNHDQDQETNEYVLQSTDPIH</sequence>
<gene>
    <name evidence="2" type="ORF">OSB04_012014</name>
</gene>
<proteinExistence type="predicted"/>
<feature type="compositionally biased region" description="Polar residues" evidence="1">
    <location>
        <begin position="1"/>
        <end position="15"/>
    </location>
</feature>
<dbReference type="Proteomes" id="UP001172457">
    <property type="component" value="Chromosome 3"/>
</dbReference>
<keyword evidence="3" id="KW-1185">Reference proteome</keyword>
<dbReference type="AlphaFoldDB" id="A0AA38TAK6"/>